<dbReference type="RefSeq" id="WP_281387205.1">
    <property type="nucleotide sequence ID" value="NZ_BAAAKM010000078.1"/>
</dbReference>
<name>A0A840WQH6_9ACTN</name>
<organism evidence="1 2">
    <name type="scientific">Nocardiopsis metallicus</name>
    <dbReference type="NCBI Taxonomy" id="179819"/>
    <lineage>
        <taxon>Bacteria</taxon>
        <taxon>Bacillati</taxon>
        <taxon>Actinomycetota</taxon>
        <taxon>Actinomycetes</taxon>
        <taxon>Streptosporangiales</taxon>
        <taxon>Nocardiopsidaceae</taxon>
        <taxon>Nocardiopsis</taxon>
    </lineage>
</organism>
<dbReference type="Proteomes" id="UP000579647">
    <property type="component" value="Unassembled WGS sequence"/>
</dbReference>
<keyword evidence="2" id="KW-1185">Reference proteome</keyword>
<accession>A0A840WQH6</accession>
<dbReference type="EMBL" id="JACHDO010000001">
    <property type="protein sequence ID" value="MBB5493956.1"/>
    <property type="molecule type" value="Genomic_DNA"/>
</dbReference>
<comment type="caution">
    <text evidence="1">The sequence shown here is derived from an EMBL/GenBank/DDBJ whole genome shotgun (WGS) entry which is preliminary data.</text>
</comment>
<evidence type="ECO:0000313" key="2">
    <source>
        <dbReference type="Proteomes" id="UP000579647"/>
    </source>
</evidence>
<gene>
    <name evidence="1" type="ORF">HNR07_005093</name>
</gene>
<sequence>MAPVTVAVPTLPSQESVEVVEDLDAVLESEQCSCNAGDDNPF</sequence>
<reference evidence="1 2" key="1">
    <citation type="submission" date="2020-08" db="EMBL/GenBank/DDBJ databases">
        <title>Sequencing the genomes of 1000 actinobacteria strains.</title>
        <authorList>
            <person name="Klenk H.-P."/>
        </authorList>
    </citation>
    <scope>NUCLEOTIDE SEQUENCE [LARGE SCALE GENOMIC DNA]</scope>
    <source>
        <strain evidence="1 2">DSM 44598</strain>
    </source>
</reference>
<protein>
    <submittedName>
        <fullName evidence="1">Uncharacterized protein</fullName>
    </submittedName>
</protein>
<proteinExistence type="predicted"/>
<evidence type="ECO:0000313" key="1">
    <source>
        <dbReference type="EMBL" id="MBB5493956.1"/>
    </source>
</evidence>
<dbReference type="AlphaFoldDB" id="A0A840WQH6"/>